<evidence type="ECO:0000313" key="1">
    <source>
        <dbReference type="EMBL" id="UTJ06209.1"/>
    </source>
</evidence>
<dbReference type="EMBL" id="CP100595">
    <property type="protein sequence ID" value="UTJ06209.1"/>
    <property type="molecule type" value="Genomic_DNA"/>
</dbReference>
<sequence>MQLDFYEQLKSIKQEEHYLRKISINYDYYIKGVRDIIQRLNQKISSKKMNGLLKKLQINNKFNELQYIQTACELTVMNEFLNDNFEFIYENKITPPKDVDFTIKKDCVQYNIEVKCPSYVYNKKDKNTIEISFINRAPSLKDKNNLEEAIKEILKDKFDFIEKKNLDNILKDFLISTQSKVEDSSLTSINILVVCCDDTVDMHTWRNYLFGYSGFFTDNSFISHSEFDRVDFVCLTNIYNRHYKYYNEHRICDHWKLSSSFNLLYPNKYSKRNQNVIGKNELEKINKIFPNYNIEFEDYLQDDNDIPEGEELSMKKEFLGVHFFVDKLEKRGVYHFKTTQNSNNLSSK</sequence>
<proteinExistence type="predicted"/>
<dbReference type="Proteomes" id="UP001060012">
    <property type="component" value="Chromosome"/>
</dbReference>
<accession>A0ABY5E1Z2</accession>
<dbReference type="RefSeq" id="WP_254576389.1">
    <property type="nucleotide sequence ID" value="NZ_CP100595.1"/>
</dbReference>
<name>A0ABY5E1Z2_9BACT</name>
<protein>
    <submittedName>
        <fullName evidence="1">Uncharacterized protein</fullName>
    </submittedName>
</protein>
<gene>
    <name evidence="1" type="ORF">NJU99_13285</name>
</gene>
<reference evidence="1" key="1">
    <citation type="submission" date="2022-07" db="EMBL/GenBank/DDBJ databases">
        <title>Arcobacter roscoffensis sp. nov., a marine bacterium isolated from coastal seawater collected from Roscoff, France.</title>
        <authorList>
            <person name="Pascual J."/>
            <person name="Lepeaux C."/>
            <person name="Methner A."/>
            <person name="Overmann J."/>
        </authorList>
    </citation>
    <scope>NUCLEOTIDE SEQUENCE</scope>
    <source>
        <strain evidence="1">ARW1-2F2</strain>
    </source>
</reference>
<organism evidence="1 2">
    <name type="scientific">Arcobacter roscoffensis</name>
    <dbReference type="NCBI Taxonomy" id="2961520"/>
    <lineage>
        <taxon>Bacteria</taxon>
        <taxon>Pseudomonadati</taxon>
        <taxon>Campylobacterota</taxon>
        <taxon>Epsilonproteobacteria</taxon>
        <taxon>Campylobacterales</taxon>
        <taxon>Arcobacteraceae</taxon>
        <taxon>Arcobacter</taxon>
    </lineage>
</organism>
<keyword evidence="2" id="KW-1185">Reference proteome</keyword>
<evidence type="ECO:0000313" key="2">
    <source>
        <dbReference type="Proteomes" id="UP001060012"/>
    </source>
</evidence>